<accession>A0A4Q9KRW9</accession>
<keyword evidence="3" id="KW-1185">Reference proteome</keyword>
<sequence length="44" mass="4903">MVKVDTNIYFISTPGIIKYIGCLDKGTEEKWIGISLEEPIGTND</sequence>
<dbReference type="AlphaFoldDB" id="A0A4Q9KRW9"/>
<evidence type="ECO:0000259" key="1">
    <source>
        <dbReference type="Pfam" id="PF01302"/>
    </source>
</evidence>
<evidence type="ECO:0000313" key="3">
    <source>
        <dbReference type="Proteomes" id="UP000291404"/>
    </source>
</evidence>
<feature type="non-terminal residue" evidence="2">
    <location>
        <position position="44"/>
    </location>
</feature>
<dbReference type="InterPro" id="IPR036859">
    <property type="entry name" value="CAP-Gly_dom_sf"/>
</dbReference>
<protein>
    <recommendedName>
        <fullName evidence="1">CAP-Gly domain-containing protein</fullName>
    </recommendedName>
</protein>
<name>A0A4Q9KRW9_9MICR</name>
<evidence type="ECO:0000313" key="2">
    <source>
        <dbReference type="EMBL" id="TBT97254.1"/>
    </source>
</evidence>
<proteinExistence type="predicted"/>
<dbReference type="VEuPathDB" id="MicrosporidiaDB:CWI39_1229p0020"/>
<dbReference type="VEuPathDB" id="MicrosporidiaDB:CWI36_3027p0020"/>
<dbReference type="Pfam" id="PF01302">
    <property type="entry name" value="CAP_GLY"/>
    <property type="match status" value="1"/>
</dbReference>
<comment type="caution">
    <text evidence="2">The sequence shown here is derived from an EMBL/GenBank/DDBJ whole genome shotgun (WGS) entry which is preliminary data.</text>
</comment>
<gene>
    <name evidence="2" type="ORF">CWI36_3027p0020</name>
</gene>
<dbReference type="Gene3D" id="2.30.30.190">
    <property type="entry name" value="CAP Gly-rich-like domain"/>
    <property type="match status" value="1"/>
</dbReference>
<dbReference type="EMBL" id="PITI01003027">
    <property type="protein sequence ID" value="TBT97254.1"/>
    <property type="molecule type" value="Genomic_DNA"/>
</dbReference>
<organism evidence="2 3">
    <name type="scientific">Hamiltosporidium magnivora</name>
    <dbReference type="NCBI Taxonomy" id="148818"/>
    <lineage>
        <taxon>Eukaryota</taxon>
        <taxon>Fungi</taxon>
        <taxon>Fungi incertae sedis</taxon>
        <taxon>Microsporidia</taxon>
        <taxon>Dubosqiidae</taxon>
        <taxon>Hamiltosporidium</taxon>
    </lineage>
</organism>
<dbReference type="Proteomes" id="UP000291404">
    <property type="component" value="Unassembled WGS sequence"/>
</dbReference>
<feature type="domain" description="CAP-Gly" evidence="1">
    <location>
        <begin position="13"/>
        <end position="44"/>
    </location>
</feature>
<reference evidence="2 3" key="1">
    <citation type="submission" date="2017-12" db="EMBL/GenBank/DDBJ databases">
        <authorList>
            <person name="Pombert J.-F."/>
            <person name="Haag K.L."/>
            <person name="Ebert D."/>
        </authorList>
    </citation>
    <scope>NUCLEOTIDE SEQUENCE [LARGE SCALE GENOMIC DNA]</scope>
    <source>
        <strain evidence="2">BE-OM-2</strain>
    </source>
</reference>
<dbReference type="InterPro" id="IPR000938">
    <property type="entry name" value="CAP-Gly_domain"/>
</dbReference>
<dbReference type="SUPFAM" id="SSF74924">
    <property type="entry name" value="Cap-Gly domain"/>
    <property type="match status" value="1"/>
</dbReference>